<organism evidence="3">
    <name type="scientific">Selaginella moellendorffii</name>
    <name type="common">Spikemoss</name>
    <dbReference type="NCBI Taxonomy" id="88036"/>
    <lineage>
        <taxon>Eukaryota</taxon>
        <taxon>Viridiplantae</taxon>
        <taxon>Streptophyta</taxon>
        <taxon>Embryophyta</taxon>
        <taxon>Tracheophyta</taxon>
        <taxon>Lycopodiopsida</taxon>
        <taxon>Selaginellales</taxon>
        <taxon>Selaginellaceae</taxon>
        <taxon>Selaginella</taxon>
    </lineage>
</organism>
<dbReference type="eggNOG" id="KOG2551">
    <property type="taxonomic scope" value="Eukaryota"/>
</dbReference>
<reference evidence="2 3" key="1">
    <citation type="journal article" date="2011" name="Science">
        <title>The Selaginella genome identifies genetic changes associated with the evolution of vascular plants.</title>
        <authorList>
            <person name="Banks J.A."/>
            <person name="Nishiyama T."/>
            <person name="Hasebe M."/>
            <person name="Bowman J.L."/>
            <person name="Gribskov M."/>
            <person name="dePamphilis C."/>
            <person name="Albert V.A."/>
            <person name="Aono N."/>
            <person name="Aoyama T."/>
            <person name="Ambrose B.A."/>
            <person name="Ashton N.W."/>
            <person name="Axtell M.J."/>
            <person name="Barker E."/>
            <person name="Barker M.S."/>
            <person name="Bennetzen J.L."/>
            <person name="Bonawitz N.D."/>
            <person name="Chapple C."/>
            <person name="Cheng C."/>
            <person name="Correa L.G."/>
            <person name="Dacre M."/>
            <person name="DeBarry J."/>
            <person name="Dreyer I."/>
            <person name="Elias M."/>
            <person name="Engstrom E.M."/>
            <person name="Estelle M."/>
            <person name="Feng L."/>
            <person name="Finet C."/>
            <person name="Floyd S.K."/>
            <person name="Frommer W.B."/>
            <person name="Fujita T."/>
            <person name="Gramzow L."/>
            <person name="Gutensohn M."/>
            <person name="Harholt J."/>
            <person name="Hattori M."/>
            <person name="Heyl A."/>
            <person name="Hirai T."/>
            <person name="Hiwatashi Y."/>
            <person name="Ishikawa M."/>
            <person name="Iwata M."/>
            <person name="Karol K.G."/>
            <person name="Koehler B."/>
            <person name="Kolukisaoglu U."/>
            <person name="Kubo M."/>
            <person name="Kurata T."/>
            <person name="Lalonde S."/>
            <person name="Li K."/>
            <person name="Li Y."/>
            <person name="Litt A."/>
            <person name="Lyons E."/>
            <person name="Manning G."/>
            <person name="Maruyama T."/>
            <person name="Michael T.P."/>
            <person name="Mikami K."/>
            <person name="Miyazaki S."/>
            <person name="Morinaga S."/>
            <person name="Murata T."/>
            <person name="Mueller-Roeber B."/>
            <person name="Nelson D.R."/>
            <person name="Obara M."/>
            <person name="Oguri Y."/>
            <person name="Olmstead R.G."/>
            <person name="Onodera N."/>
            <person name="Petersen B.L."/>
            <person name="Pils B."/>
            <person name="Prigge M."/>
            <person name="Rensing S.A."/>
            <person name="Riano-Pachon D.M."/>
            <person name="Roberts A.W."/>
            <person name="Sato Y."/>
            <person name="Scheller H.V."/>
            <person name="Schulz B."/>
            <person name="Schulz C."/>
            <person name="Shakirov E.V."/>
            <person name="Shibagaki N."/>
            <person name="Shinohara N."/>
            <person name="Shippen D.E."/>
            <person name="Soerensen I."/>
            <person name="Sotooka R."/>
            <person name="Sugimoto N."/>
            <person name="Sugita M."/>
            <person name="Sumikawa N."/>
            <person name="Tanurdzic M."/>
            <person name="Theissen G."/>
            <person name="Ulvskov P."/>
            <person name="Wakazuki S."/>
            <person name="Weng J.K."/>
            <person name="Willats W.W."/>
            <person name="Wipf D."/>
            <person name="Wolf P.G."/>
            <person name="Yang L."/>
            <person name="Zimmer A.D."/>
            <person name="Zhu Q."/>
            <person name="Mitros T."/>
            <person name="Hellsten U."/>
            <person name="Loque D."/>
            <person name="Otillar R."/>
            <person name="Salamov A."/>
            <person name="Schmutz J."/>
            <person name="Shapiro H."/>
            <person name="Lindquist E."/>
            <person name="Lucas S."/>
            <person name="Rokhsar D."/>
            <person name="Grigoriev I.V."/>
        </authorList>
    </citation>
    <scope>NUCLEOTIDE SEQUENCE [LARGE SCALE GENOMIC DNA]</scope>
</reference>
<dbReference type="PANTHER" id="PTHR22778">
    <property type="entry name" value="OVARIAN CANCER GENE-2 PROTEIN-RELATED"/>
    <property type="match status" value="1"/>
</dbReference>
<dbReference type="EMBL" id="GL377589">
    <property type="protein sequence ID" value="EFJ24734.1"/>
    <property type="molecule type" value="Genomic_DNA"/>
</dbReference>
<dbReference type="STRING" id="88036.D8RTT2"/>
<dbReference type="OMA" id="NFTEKRE"/>
<dbReference type="Gene3D" id="3.40.50.1820">
    <property type="entry name" value="alpha/beta hydrolase"/>
    <property type="match status" value="1"/>
</dbReference>
<dbReference type="Proteomes" id="UP000001514">
    <property type="component" value="Unassembled WGS sequence"/>
</dbReference>
<dbReference type="InterPro" id="IPR005645">
    <property type="entry name" value="FSH-like_dom"/>
</dbReference>
<protein>
    <recommendedName>
        <fullName evidence="1">Serine hydrolase domain-containing protein</fullName>
    </recommendedName>
</protein>
<dbReference type="InParanoid" id="D8RTT2"/>
<accession>D8RTT2</accession>
<sequence>MERQVGLARWGAPVMDLLKLSYLDAPFPAEGPSTVQGFFEPPFYEWYRTNNDFTEFYQVEECISYISDYMKSHGPFDGLMGFSQGAFLAGQLAGYQRLKEDLLPTPIKFVILIGGGMSGYKPMSAAYDTPIKCPSLHTIGRKDFNRPAGETLVTKFENPVILRHPHGHRVPELDNDSIAEFRSFLLKMLALRDEDEDPKEHLEKST</sequence>
<feature type="domain" description="Serine hydrolase" evidence="1">
    <location>
        <begin position="18"/>
        <end position="175"/>
    </location>
</feature>
<dbReference type="SUPFAM" id="SSF53474">
    <property type="entry name" value="alpha/beta-Hydrolases"/>
    <property type="match status" value="1"/>
</dbReference>
<dbReference type="InterPro" id="IPR029058">
    <property type="entry name" value="AB_hydrolase_fold"/>
</dbReference>
<dbReference type="AlphaFoldDB" id="D8RTT2"/>
<dbReference type="OrthoDB" id="414698at2759"/>
<dbReference type="Pfam" id="PF03959">
    <property type="entry name" value="FSH1"/>
    <property type="match status" value="1"/>
</dbReference>
<dbReference type="KEGG" id="smo:SELMODRAFT_271081"/>
<evidence type="ECO:0000313" key="2">
    <source>
        <dbReference type="EMBL" id="EFJ24734.1"/>
    </source>
</evidence>
<gene>
    <name evidence="2" type="ORF">SELMODRAFT_271081</name>
</gene>
<name>D8RTT2_SELML</name>
<evidence type="ECO:0000313" key="3">
    <source>
        <dbReference type="Proteomes" id="UP000001514"/>
    </source>
</evidence>
<dbReference type="PANTHER" id="PTHR22778:SF51">
    <property type="entry name" value="DIHYDROFOLATE REDUCTASE"/>
    <property type="match status" value="1"/>
</dbReference>
<proteinExistence type="predicted"/>
<keyword evidence="3" id="KW-1185">Reference proteome</keyword>
<dbReference type="HOGENOM" id="CLU_051938_3_1_1"/>
<evidence type="ECO:0000259" key="1">
    <source>
        <dbReference type="Pfam" id="PF03959"/>
    </source>
</evidence>
<dbReference type="Gramene" id="EFJ24734">
    <property type="protein sequence ID" value="EFJ24734"/>
    <property type="gene ID" value="SELMODRAFT_271081"/>
</dbReference>